<name>A0A917VJJ1_9ACTN</name>
<comment type="caution">
    <text evidence="2">The sequence shown here is derived from an EMBL/GenBank/DDBJ whole genome shotgun (WGS) entry which is preliminary data.</text>
</comment>
<dbReference type="AlphaFoldDB" id="A0A917VJJ1"/>
<dbReference type="RefSeq" id="WP_189324935.1">
    <property type="nucleotide sequence ID" value="NZ_BMPQ01000018.1"/>
</dbReference>
<evidence type="ECO:0000313" key="3">
    <source>
        <dbReference type="Proteomes" id="UP000637788"/>
    </source>
</evidence>
<protein>
    <submittedName>
        <fullName evidence="2">Uncharacterized protein</fullName>
    </submittedName>
</protein>
<sequence length="86" mass="9358">MAEITTKDPSAAQQLTAARLAERVAAIRETVREALRERMSCPLTDEELAQGPDVRANLYALAAEKTRAQGLPSPAEPVREQSARGR</sequence>
<dbReference type="EMBL" id="BMPQ01000018">
    <property type="protein sequence ID" value="GGK91173.1"/>
    <property type="molecule type" value="Genomic_DNA"/>
</dbReference>
<feature type="compositionally biased region" description="Basic and acidic residues" evidence="1">
    <location>
        <begin position="77"/>
        <end position="86"/>
    </location>
</feature>
<feature type="region of interest" description="Disordered" evidence="1">
    <location>
        <begin position="65"/>
        <end position="86"/>
    </location>
</feature>
<dbReference type="Proteomes" id="UP000637788">
    <property type="component" value="Unassembled WGS sequence"/>
</dbReference>
<reference evidence="2" key="1">
    <citation type="journal article" date="2014" name="Int. J. Syst. Evol. Microbiol.">
        <title>Complete genome sequence of Corynebacterium casei LMG S-19264T (=DSM 44701T), isolated from a smear-ripened cheese.</title>
        <authorList>
            <consortium name="US DOE Joint Genome Institute (JGI-PGF)"/>
            <person name="Walter F."/>
            <person name="Albersmeier A."/>
            <person name="Kalinowski J."/>
            <person name="Ruckert C."/>
        </authorList>
    </citation>
    <scope>NUCLEOTIDE SEQUENCE</scope>
    <source>
        <strain evidence="2">JCM 3035</strain>
    </source>
</reference>
<reference evidence="2" key="2">
    <citation type="submission" date="2020-09" db="EMBL/GenBank/DDBJ databases">
        <authorList>
            <person name="Sun Q."/>
            <person name="Ohkuma M."/>
        </authorList>
    </citation>
    <scope>NUCLEOTIDE SEQUENCE</scope>
    <source>
        <strain evidence="2">JCM 3035</strain>
    </source>
</reference>
<proteinExistence type="predicted"/>
<gene>
    <name evidence="2" type="ORF">GCM10010094_60160</name>
</gene>
<keyword evidence="3" id="KW-1185">Reference proteome</keyword>
<evidence type="ECO:0000256" key="1">
    <source>
        <dbReference type="SAM" id="MobiDB-lite"/>
    </source>
</evidence>
<accession>A0A917VJJ1</accession>
<evidence type="ECO:0000313" key="2">
    <source>
        <dbReference type="EMBL" id="GGK91173.1"/>
    </source>
</evidence>
<organism evidence="2 3">
    <name type="scientific">Streptomyces flaveus</name>
    <dbReference type="NCBI Taxonomy" id="66370"/>
    <lineage>
        <taxon>Bacteria</taxon>
        <taxon>Bacillati</taxon>
        <taxon>Actinomycetota</taxon>
        <taxon>Actinomycetes</taxon>
        <taxon>Kitasatosporales</taxon>
        <taxon>Streptomycetaceae</taxon>
        <taxon>Streptomyces</taxon>
        <taxon>Streptomyces aurantiacus group</taxon>
    </lineage>
</organism>